<gene>
    <name evidence="2" type="ORF">PANT_10d00043</name>
</gene>
<evidence type="ECO:0000313" key="3">
    <source>
        <dbReference type="Proteomes" id="UP000011976"/>
    </source>
</evidence>
<dbReference type="AlphaFoldDB" id="M9LPR2"/>
<accession>M9LPR2</accession>
<organism evidence="2 3">
    <name type="scientific">Pseudozyma antarctica (strain T-34)</name>
    <name type="common">Yeast</name>
    <name type="synonym">Candida antarctica</name>
    <dbReference type="NCBI Taxonomy" id="1151754"/>
    <lineage>
        <taxon>Eukaryota</taxon>
        <taxon>Fungi</taxon>
        <taxon>Dikarya</taxon>
        <taxon>Basidiomycota</taxon>
        <taxon>Ustilaginomycotina</taxon>
        <taxon>Ustilaginomycetes</taxon>
        <taxon>Ustilaginales</taxon>
        <taxon>Ustilaginaceae</taxon>
        <taxon>Moesziomyces</taxon>
    </lineage>
</organism>
<sequence length="295" mass="31230">MAGPAPSNRTKTGSLAQARAPGRIGSPETQGGRIAATPDALRVSRAEPAAQRNKQSAQKVSATSPIVGARFGRNSHTLSTPAFVSLRSPLAGGIWGRRTPSCILVRPAPDGAEPKGGTTGVDASKFDGVTAPDDVRIRSMLKRDHARYLASRERLAGSTSFTAARSVPSHRQSGITQLTGHIDAPSSRRVDVVARPSSNSALRLRKCSGVKKELYLKPDESRANGASLPPRQYRWSYPIAKGLPMLSHKPASESRPHVSGPLPCGFGAGTLRRCQAWPGDRGHLFTLVDPCLGGL</sequence>
<reference evidence="3" key="1">
    <citation type="journal article" date="2013" name="Genome Announc.">
        <title>Genome sequence of the basidiomycetous yeast Pseudozyma antarctica T-34, a producer of the glycolipid biosurfactants mannosylerythritol lipids.</title>
        <authorList>
            <person name="Morita T."/>
            <person name="Koike H."/>
            <person name="Koyama Y."/>
            <person name="Hagiwara H."/>
            <person name="Ito E."/>
            <person name="Fukuoka T."/>
            <person name="Imura T."/>
            <person name="Machida M."/>
            <person name="Kitamoto D."/>
        </authorList>
    </citation>
    <scope>NUCLEOTIDE SEQUENCE [LARGE SCALE GENOMIC DNA]</scope>
    <source>
        <strain evidence="3">T-34</strain>
    </source>
</reference>
<name>M9LPR2_PSEA3</name>
<feature type="compositionally biased region" description="Polar residues" evidence="1">
    <location>
        <begin position="52"/>
        <end position="62"/>
    </location>
</feature>
<feature type="region of interest" description="Disordered" evidence="1">
    <location>
        <begin position="1"/>
        <end position="62"/>
    </location>
</feature>
<evidence type="ECO:0000256" key="1">
    <source>
        <dbReference type="SAM" id="MobiDB-lite"/>
    </source>
</evidence>
<dbReference type="EMBL" id="DF196776">
    <property type="protein sequence ID" value="GAC74161.1"/>
    <property type="molecule type" value="Genomic_DNA"/>
</dbReference>
<protein>
    <submittedName>
        <fullName evidence="2">Uncharacterized protein</fullName>
    </submittedName>
</protein>
<dbReference type="Proteomes" id="UP000011976">
    <property type="component" value="Unassembled WGS sequence"/>
</dbReference>
<proteinExistence type="predicted"/>
<evidence type="ECO:0000313" key="2">
    <source>
        <dbReference type="EMBL" id="GAC74161.1"/>
    </source>
</evidence>